<gene>
    <name evidence="1" type="ORF">BIZ92_01485</name>
</gene>
<dbReference type="EMBL" id="MJMN01000001">
    <property type="protein sequence ID" value="OMG93030.1"/>
    <property type="molecule type" value="Genomic_DNA"/>
</dbReference>
<organism evidence="1 2">
    <name type="scientific">Alcaligenes xylosoxydans xylosoxydans</name>
    <name type="common">Achromobacter xylosoxidans</name>
    <dbReference type="NCBI Taxonomy" id="85698"/>
    <lineage>
        <taxon>Bacteria</taxon>
        <taxon>Pseudomonadati</taxon>
        <taxon>Pseudomonadota</taxon>
        <taxon>Betaproteobacteria</taxon>
        <taxon>Burkholderiales</taxon>
        <taxon>Alcaligenaceae</taxon>
        <taxon>Achromobacter</taxon>
    </lineage>
</organism>
<protein>
    <submittedName>
        <fullName evidence="1">Uncharacterized protein</fullName>
    </submittedName>
</protein>
<evidence type="ECO:0000313" key="2">
    <source>
        <dbReference type="Proteomes" id="UP000187251"/>
    </source>
</evidence>
<proteinExistence type="predicted"/>
<dbReference type="Proteomes" id="UP000187251">
    <property type="component" value="Unassembled WGS sequence"/>
</dbReference>
<reference evidence="1 2" key="1">
    <citation type="submission" date="2016-09" db="EMBL/GenBank/DDBJ databases">
        <title>Phylogenomics of Achromobacter.</title>
        <authorList>
            <person name="Jeukens J."/>
            <person name="Freschi L."/>
            <person name="Vincent A.T."/>
            <person name="Emond-Rheault J.-G."/>
            <person name="Kukavica-Ibrulj I."/>
            <person name="Charette S.J."/>
            <person name="Levesque R.C."/>
        </authorList>
    </citation>
    <scope>NUCLEOTIDE SEQUENCE [LARGE SCALE GENOMIC DNA]</scope>
    <source>
        <strain evidence="1 2">AUS488</strain>
    </source>
</reference>
<sequence>MGIFDLIVKPSQNILHGQGLIVLNELDLLFNDRLELTMIETLEEISARILEDLRFNDLNFRNF</sequence>
<comment type="caution">
    <text evidence="1">The sequence shown here is derived from an EMBL/GenBank/DDBJ whole genome shotgun (WGS) entry which is preliminary data.</text>
</comment>
<accession>A0A1R1K0V7</accession>
<name>A0A1R1K0V7_ALCXX</name>
<evidence type="ECO:0000313" key="1">
    <source>
        <dbReference type="EMBL" id="OMG93030.1"/>
    </source>
</evidence>
<dbReference type="AlphaFoldDB" id="A0A1R1K0V7"/>